<keyword evidence="21" id="KW-1185">Reference proteome</keyword>
<feature type="region of interest" description="Disordered" evidence="15">
    <location>
        <begin position="932"/>
        <end position="962"/>
    </location>
</feature>
<keyword evidence="11" id="KW-0505">Motor protein</keyword>
<name>A0A8E0VQL1_9TREM</name>
<dbReference type="InterPro" id="IPR035699">
    <property type="entry name" value="AAA_6"/>
</dbReference>
<dbReference type="PANTHER" id="PTHR46532:SF4">
    <property type="entry name" value="AAA+ ATPASE DOMAIN-CONTAINING PROTEIN"/>
    <property type="match status" value="1"/>
</dbReference>
<protein>
    <submittedName>
        <fullName evidence="20">Dynein heavy chain 5 axonemal</fullName>
    </submittedName>
</protein>
<dbReference type="Gene3D" id="3.40.50.300">
    <property type="entry name" value="P-loop containing nucleotide triphosphate hydrolases"/>
    <property type="match status" value="3"/>
</dbReference>
<evidence type="ECO:0000256" key="14">
    <source>
        <dbReference type="SAM" id="Coils"/>
    </source>
</evidence>
<dbReference type="GO" id="GO:0005524">
    <property type="term" value="F:ATP binding"/>
    <property type="evidence" value="ECO:0007669"/>
    <property type="project" value="UniProtKB-KW"/>
</dbReference>
<dbReference type="InterPro" id="IPR025662">
    <property type="entry name" value="Sigma_54_int_dom_ATP-bd_1"/>
</dbReference>
<keyword evidence="10" id="KW-0969">Cilium</keyword>
<dbReference type="GO" id="GO:0005858">
    <property type="term" value="C:axonemal dynein complex"/>
    <property type="evidence" value="ECO:0007669"/>
    <property type="project" value="TreeGrafter"/>
</dbReference>
<keyword evidence="8" id="KW-0243">Dynein</keyword>
<keyword evidence="3" id="KW-0963">Cytoplasm</keyword>
<dbReference type="PROSITE" id="PS00675">
    <property type="entry name" value="SIGMA54_INTERACT_1"/>
    <property type="match status" value="1"/>
</dbReference>
<dbReference type="FunFam" id="1.20.140.100:FF:000003">
    <property type="entry name" value="Dynein, axonemal, heavy chain 5"/>
    <property type="match status" value="1"/>
</dbReference>
<dbReference type="OrthoDB" id="286107at2759"/>
<dbReference type="Pfam" id="PF17852">
    <property type="entry name" value="Dynein_AAA_lid"/>
    <property type="match status" value="1"/>
</dbReference>
<evidence type="ECO:0000256" key="6">
    <source>
        <dbReference type="ARBA" id="ARBA00022741"/>
    </source>
</evidence>
<proteinExistence type="inferred from homology"/>
<accession>A0A8E0VQL1</accession>
<dbReference type="Pfam" id="PF08385">
    <property type="entry name" value="DHC_N1"/>
    <property type="match status" value="1"/>
</dbReference>
<evidence type="ECO:0000256" key="5">
    <source>
        <dbReference type="ARBA" id="ARBA00022737"/>
    </source>
</evidence>
<evidence type="ECO:0000256" key="15">
    <source>
        <dbReference type="SAM" id="MobiDB-lite"/>
    </source>
</evidence>
<dbReference type="GO" id="GO:0051959">
    <property type="term" value="F:dynein light intermediate chain binding"/>
    <property type="evidence" value="ECO:0007669"/>
    <property type="project" value="InterPro"/>
</dbReference>
<dbReference type="Pfam" id="PF12774">
    <property type="entry name" value="AAA_6"/>
    <property type="match status" value="1"/>
</dbReference>
<dbReference type="InterPro" id="IPR041466">
    <property type="entry name" value="Dynein_AAA5_ext"/>
</dbReference>
<evidence type="ECO:0000256" key="11">
    <source>
        <dbReference type="ARBA" id="ARBA00023175"/>
    </source>
</evidence>
<comment type="caution">
    <text evidence="20">The sequence shown here is derived from an EMBL/GenBank/DDBJ whole genome shotgun (WGS) entry which is preliminary data.</text>
</comment>
<sequence>MITSKGLVADAIEANNRAKEKRAIRRAALGKVHQHIIQIAADRFQIAEFEAEESLLSSNGFEIVNKFIGSKAKTGALAIYEEHNTVVYCEPADVRLLDGSGAVFLIKCNEGNVLTDENFVQSVSCIALDRGKTPLQPYYNIINDLFLPLMTVQKDHLGSLKQEPKRKFVNDVKDYLLALDCTSACLEEKVQLTNCREVNLDGLRDHGRCLEYAQNLATLGAIEECACRWMRQISLITNQMIKSCVDYLTENGTKTIWEQPVEQMLTKLKDCIDLNEAYQAAYRSVGDYQMNEGSFSKFNFSELQIFGNFDAFAARLQAISFILHNIKTYGALKDVPLEGRNELLQELDSLRLEVSSKDYDYLSIGNKKFAKDLESFTTGLRLLEQHVEQALSQYASSVGNVYISLLRLLQMETVDFSPSGQIARWKKLFTAYRAEMDFVASAYTMQCNQPPLDRDMPPCAGRIAWARRYYLRLSQPMSLFWNKVPKLRDTKEFYKAVSRYNHLCEALVAYEILTYRNWKRQDMLNRVNQVLGRLTPEMEKMLTVTLYRFYRIYYRGFYQHDWYSSVADDWMEEVEREINRLDDLLNQAENVLKGQINDVMEKIANCSLISLPEPMDTSEAEHASVSDGDVMFAEYGSHFPSAMGRASTVYRGPWRSVAWNLHDLVRTIHRRSLKGAMEMQLMSTSVEEAANRYINLLSQDFYDHIQRFDPVDRHEVFPNTEEEGSLENRLLPSFETTLRVRIPFNPTQGQNEIERRRSLTAKIYGAIDDQLRSFGQRTLEAVIKAVRSALEELWRYFGMREASNLLKDVPVGRKVDAGNVKPRPVVKCDVLLSNEKLVLRPSMDEIQTALRVIVGCLVTATKLIGKWTETNQRSEKLLAPGLRSLVSRFPVPRAIHGKHESASQRDTKKDASLYERSSVVLVHTAAAFLGTGKTGSGVGTTGPALVEQADSESDEKQPRRAGSLVSAFLSTESGEHKELDTNCYQDVRHDREVYRAQTMLVTWQNTMKKVLFLTRGLLKELKNVTEPLEIFSSLWTVTPEKDLHDFLEKCEQPSLIDFEEKFQELQEIGSKLDRLCEIYVVGPLEVHTSSFRNAARQYLQEHKNIFTRKCIEKYMTQIQPMSNAVDEYDRIVCRTISNLDDIYYAIETLAKLRSNQVDMEMELIRAEEALAMLNHYDWNLPQEFSDRIEATRWAFTRLLDHASETMTRIQELQHVFKKELKETSSQVRQRIRDFIDEYAERGPMNPGLTHYEMWDCQVLFRSAHEQLMRKAISCVRGEKLFGIPPIQLDVMKQIGQQLDLLQRLYCLYSDVNKTIDAYHTIYWRDADIGPLQEKLMEFSKSCQALPRTLKSWPAYTELETKLNELVGKIPMLTMLRNVAIKPRHWDQIESVVGMPNLDLNSADLTVGTILSLPIGPNDGVMQEQVEEICVGAAREKDIETRLHAVVEEWKCQELQFMPFKNRGNLLLRTERTHELIQQLEESMLVLAALSNNRHNTPFRKHIQHWVQSLSTTCETLETWLRVQSLWLYLEAVFVGGDIAKQLPTEAKTFQNIDRNWVKLMEKAGDSANVVTCCNTESSLQELLPRLQEQLEACQRSLSGYLERKRSVFPRFFFVSDSVLLEILGHASDPFSVQKHLLAVFSNTKSLSFSSTEKPYTIIDVHSAEGETITLSTPTDCDGPVESWLQALLTSIQMSLHDLIRTAHTAINENESQLLSFLNNNPSQVGILGLQFIWTRDSVCALEDARFDGKSMAMTNKHFQRILLQLIDHTTCELSPTERTKYEIFITIHLHQKDIFEDLDMGRCLGQYVVDFNCSDQMDFRGLGRIFKGTAQSGSWGCFDEFNRLDLPVLSVAAMQIAIVLQAKREDKSTLVFSDGDTITVNPEFGIFITMNPGYSGRQRLPENLKTSFRLVAMMVPDRQIIIRVKLAACGFVNNAQLACKFHCLNQLCEEQLTKQVHYDFGLRNVLSVLRNLGEIRRKNLDEPEEHTMMRVLRDMNLSKLVDQDEPLFLSLLRDIFPDDTVEKESESDLLSVTVENQTVKASLIPYRPWLIKILNLREMQRVRHGVMALGPSGTGKSKSILVLLRALTELGEPHRELRMNPRAVTTSDMFGHLNESSNDWTDGIFTILWRRTLRLKSNEHCWIVLDGPVDSIWIENLNSVLDDNRTLTLANGDRIPMAPTCKVVLEVDNVDNASPATISRCGMVYWSMASLPWNIIFQGWLQGQAKLTDQPVGQLVESVFPRLLKFVNEELQTRISYLEAFYIRQFCDLFTGMLDDLTEMGRLPNVVIFCLIWSVGCLLDADGRVKLDAYMRRMQPKLNLPSDLGHSGTLTVFDYRLDDRGNWTPWADFVGHAQMAGLSLNSFQNILIPNEYSVSIQYLLNIVSKQRKAVLLAGDSGTGKTVMIRQFLSQFRPDEHTSKRGLESFIERRVGSTYGPPGGKLLTVFIDDIGMPVSNEWGDQVVNELVRQLMEMGGVYSLDKAGEFLTIMDLQVTTLSCICLWPIRNS</sequence>
<evidence type="ECO:0000256" key="2">
    <source>
        <dbReference type="ARBA" id="ARBA00008887"/>
    </source>
</evidence>
<keyword evidence="5" id="KW-0677">Repeat</keyword>
<keyword evidence="7" id="KW-0067">ATP-binding</keyword>
<dbReference type="Gene3D" id="1.20.140.100">
    <property type="entry name" value="Dynein heavy chain, N-terminal domain 2"/>
    <property type="match status" value="1"/>
</dbReference>
<evidence type="ECO:0000256" key="8">
    <source>
        <dbReference type="ARBA" id="ARBA00023017"/>
    </source>
</evidence>
<evidence type="ECO:0000256" key="13">
    <source>
        <dbReference type="ARBA" id="ARBA00023273"/>
    </source>
</evidence>
<reference evidence="20" key="1">
    <citation type="submission" date="2019-05" db="EMBL/GenBank/DDBJ databases">
        <title>Annotation for the trematode Fasciolopsis buski.</title>
        <authorList>
            <person name="Choi Y.-J."/>
        </authorList>
    </citation>
    <scope>NUCLEOTIDE SEQUENCE</scope>
    <source>
        <strain evidence="20">HT</strain>
        <tissue evidence="20">Whole worm</tissue>
    </source>
</reference>
<evidence type="ECO:0000256" key="1">
    <source>
        <dbReference type="ARBA" id="ARBA00004430"/>
    </source>
</evidence>
<dbReference type="Gene3D" id="1.10.472.130">
    <property type="match status" value="1"/>
</dbReference>
<dbReference type="InterPro" id="IPR013602">
    <property type="entry name" value="Dynein_heavy_linker"/>
</dbReference>
<dbReference type="Gene3D" id="1.10.287.2620">
    <property type="match status" value="1"/>
</dbReference>
<dbReference type="Gene3D" id="1.10.8.710">
    <property type="match status" value="1"/>
</dbReference>
<comment type="similarity">
    <text evidence="2">Belongs to the dynein heavy chain family.</text>
</comment>
<dbReference type="InterPro" id="IPR027417">
    <property type="entry name" value="P-loop_NTPase"/>
</dbReference>
<dbReference type="SUPFAM" id="SSF52540">
    <property type="entry name" value="P-loop containing nucleoside triphosphate hydrolases"/>
    <property type="match status" value="3"/>
</dbReference>
<evidence type="ECO:0000256" key="12">
    <source>
        <dbReference type="ARBA" id="ARBA00023212"/>
    </source>
</evidence>
<dbReference type="Proteomes" id="UP000728185">
    <property type="component" value="Unassembled WGS sequence"/>
</dbReference>
<evidence type="ECO:0000256" key="10">
    <source>
        <dbReference type="ARBA" id="ARBA00023069"/>
    </source>
</evidence>
<dbReference type="InterPro" id="IPR042228">
    <property type="entry name" value="Dynein_linker_3"/>
</dbReference>
<evidence type="ECO:0000256" key="9">
    <source>
        <dbReference type="ARBA" id="ARBA00023054"/>
    </source>
</evidence>
<dbReference type="Gene3D" id="3.20.180.20">
    <property type="entry name" value="Dynein heavy chain, N-terminal domain 2"/>
    <property type="match status" value="1"/>
</dbReference>
<dbReference type="InterPro" id="IPR043157">
    <property type="entry name" value="Dynein_AAA1S"/>
</dbReference>
<dbReference type="FunFam" id="1.10.8.710:FF:000003">
    <property type="entry name" value="Dynein axonemal heavy chain 5"/>
    <property type="match status" value="1"/>
</dbReference>
<feature type="domain" description="Dynein heavy chain linker" evidence="17">
    <location>
        <begin position="1291"/>
        <end position="1701"/>
    </location>
</feature>
<evidence type="ECO:0000256" key="3">
    <source>
        <dbReference type="ARBA" id="ARBA00022490"/>
    </source>
</evidence>
<dbReference type="GO" id="GO:0007018">
    <property type="term" value="P:microtubule-based movement"/>
    <property type="evidence" value="ECO:0007669"/>
    <property type="project" value="InterPro"/>
</dbReference>
<organism evidence="20 21">
    <name type="scientific">Fasciolopsis buskii</name>
    <dbReference type="NCBI Taxonomy" id="27845"/>
    <lineage>
        <taxon>Eukaryota</taxon>
        <taxon>Metazoa</taxon>
        <taxon>Spiralia</taxon>
        <taxon>Lophotrochozoa</taxon>
        <taxon>Platyhelminthes</taxon>
        <taxon>Trematoda</taxon>
        <taxon>Digenea</taxon>
        <taxon>Plagiorchiida</taxon>
        <taxon>Echinostomata</taxon>
        <taxon>Echinostomatoidea</taxon>
        <taxon>Fasciolidae</taxon>
        <taxon>Fasciolopsis</taxon>
    </lineage>
</organism>
<evidence type="ECO:0000259" key="19">
    <source>
        <dbReference type="Pfam" id="PF17852"/>
    </source>
</evidence>
<dbReference type="InterPro" id="IPR026983">
    <property type="entry name" value="DHC"/>
</dbReference>
<evidence type="ECO:0000259" key="16">
    <source>
        <dbReference type="Pfam" id="PF08385"/>
    </source>
</evidence>
<evidence type="ECO:0000259" key="18">
    <source>
        <dbReference type="Pfam" id="PF12774"/>
    </source>
</evidence>
<keyword evidence="9 14" id="KW-0175">Coiled coil</keyword>
<dbReference type="Pfam" id="PF12775">
    <property type="entry name" value="AAA_7"/>
    <property type="match status" value="1"/>
</dbReference>
<dbReference type="PANTHER" id="PTHR46532">
    <property type="entry name" value="MALE FERTILITY FACTOR KL5"/>
    <property type="match status" value="1"/>
</dbReference>
<evidence type="ECO:0000259" key="17">
    <source>
        <dbReference type="Pfam" id="PF08393"/>
    </source>
</evidence>
<comment type="subcellular location">
    <subcellularLocation>
        <location evidence="1">Cytoplasm</location>
        <location evidence="1">Cytoskeleton</location>
        <location evidence="1">Cilium axoneme</location>
    </subcellularLocation>
</comment>
<evidence type="ECO:0000256" key="4">
    <source>
        <dbReference type="ARBA" id="ARBA00022701"/>
    </source>
</evidence>
<keyword evidence="13" id="KW-0966">Cell projection</keyword>
<evidence type="ECO:0000313" key="20">
    <source>
        <dbReference type="EMBL" id="KAA0198698.1"/>
    </source>
</evidence>
<dbReference type="InterPro" id="IPR013594">
    <property type="entry name" value="Dynein_heavy_tail"/>
</dbReference>
<dbReference type="FunFam" id="3.20.180.20:FF:000001">
    <property type="entry name" value="Dynein axonemal heavy chain 5"/>
    <property type="match status" value="1"/>
</dbReference>
<feature type="domain" description="Dynein heavy chain tail" evidence="16">
    <location>
        <begin position="234"/>
        <end position="529"/>
    </location>
</feature>
<feature type="coiled-coil region" evidence="14">
    <location>
        <begin position="567"/>
        <end position="598"/>
    </location>
</feature>
<dbReference type="GO" id="GO:0045505">
    <property type="term" value="F:dynein intermediate chain binding"/>
    <property type="evidence" value="ECO:0007669"/>
    <property type="project" value="InterPro"/>
</dbReference>
<dbReference type="InterPro" id="IPR042222">
    <property type="entry name" value="Dynein_2_N"/>
</dbReference>
<gene>
    <name evidence="20" type="ORF">FBUS_02764</name>
</gene>
<feature type="domain" description="Dynein heavy chain hydrolytic ATP-binding dynein motor region" evidence="18">
    <location>
        <begin position="1799"/>
        <end position="2077"/>
    </location>
</feature>
<feature type="domain" description="Dynein heavy chain AAA 5 extension" evidence="19">
    <location>
        <begin position="2234"/>
        <end position="2348"/>
    </location>
</feature>
<dbReference type="EMBL" id="LUCM01001568">
    <property type="protein sequence ID" value="KAA0198698.1"/>
    <property type="molecule type" value="Genomic_DNA"/>
</dbReference>
<dbReference type="GO" id="GO:0005874">
    <property type="term" value="C:microtubule"/>
    <property type="evidence" value="ECO:0007669"/>
    <property type="project" value="UniProtKB-KW"/>
</dbReference>
<keyword evidence="12" id="KW-0206">Cytoskeleton</keyword>
<keyword evidence="6" id="KW-0547">Nucleotide-binding</keyword>
<keyword evidence="4" id="KW-0493">Microtubule</keyword>
<evidence type="ECO:0000256" key="7">
    <source>
        <dbReference type="ARBA" id="ARBA00022840"/>
    </source>
</evidence>
<dbReference type="Pfam" id="PF08393">
    <property type="entry name" value="DHC_N2"/>
    <property type="match status" value="1"/>
</dbReference>
<evidence type="ECO:0000313" key="21">
    <source>
        <dbReference type="Proteomes" id="UP000728185"/>
    </source>
</evidence>